<dbReference type="EMBL" id="JAAYYV010000010">
    <property type="protein sequence ID" value="NLF52887.1"/>
    <property type="molecule type" value="Genomic_DNA"/>
</dbReference>
<dbReference type="OrthoDB" id="5616367at2"/>
<dbReference type="Proteomes" id="UP000536534">
    <property type="component" value="Unassembled WGS sequence"/>
</dbReference>
<gene>
    <name evidence="1" type="ORF">GX576_00520</name>
</gene>
<protein>
    <submittedName>
        <fullName evidence="1">DUF465 domain-containing protein</fullName>
    </submittedName>
</protein>
<evidence type="ECO:0000313" key="1">
    <source>
        <dbReference type="EMBL" id="NLF52887.1"/>
    </source>
</evidence>
<comment type="caution">
    <text evidence="1">The sequence shown here is derived from an EMBL/GenBank/DDBJ whole genome shotgun (WGS) entry which is preliminary data.</text>
</comment>
<dbReference type="InterPro" id="IPR038444">
    <property type="entry name" value="DUF465_sf"/>
</dbReference>
<reference evidence="1 2" key="1">
    <citation type="journal article" date="2020" name="Biotechnol. Biofuels">
        <title>New insights from the biogas microbiome by comprehensive genome-resolved metagenomics of nearly 1600 species originating from multiple anaerobic digesters.</title>
        <authorList>
            <person name="Campanaro S."/>
            <person name="Treu L."/>
            <person name="Rodriguez-R L.M."/>
            <person name="Kovalovszki A."/>
            <person name="Ziels R.M."/>
            <person name="Maus I."/>
            <person name="Zhu X."/>
            <person name="Kougias P.G."/>
            <person name="Basile A."/>
            <person name="Luo G."/>
            <person name="Schluter A."/>
            <person name="Konstantinidis K.T."/>
            <person name="Angelidaki I."/>
        </authorList>
    </citation>
    <scope>NUCLEOTIDE SEQUENCE [LARGE SCALE GENOMIC DNA]</scope>
    <source>
        <strain evidence="1">AS06rmzACSIP_256</strain>
    </source>
</reference>
<accession>A0A7X7R6N9</accession>
<dbReference type="Gene3D" id="6.10.280.50">
    <property type="match status" value="1"/>
</dbReference>
<name>A0A7X7R6N9_9RHOO</name>
<organism evidence="1 2">
    <name type="scientific">Thauera phenolivorans</name>
    <dbReference type="NCBI Taxonomy" id="1792543"/>
    <lineage>
        <taxon>Bacteria</taxon>
        <taxon>Pseudomonadati</taxon>
        <taxon>Pseudomonadota</taxon>
        <taxon>Betaproteobacteria</taxon>
        <taxon>Rhodocyclales</taxon>
        <taxon>Zoogloeaceae</taxon>
        <taxon>Thauera</taxon>
    </lineage>
</organism>
<dbReference type="InterPro" id="IPR007420">
    <property type="entry name" value="DUF465"/>
</dbReference>
<dbReference type="Pfam" id="PF04325">
    <property type="entry name" value="DUF465"/>
    <property type="match status" value="1"/>
</dbReference>
<dbReference type="AlphaFoldDB" id="A0A7X7R6N9"/>
<dbReference type="RefSeq" id="WP_068806494.1">
    <property type="nucleotide sequence ID" value="NZ_MBFM01000003.1"/>
</dbReference>
<proteinExistence type="predicted"/>
<evidence type="ECO:0000313" key="2">
    <source>
        <dbReference type="Proteomes" id="UP000536534"/>
    </source>
</evidence>
<sequence length="83" mass="9892">MILEPHDLFHEFPEYKEQIEALKTSDEKFARMCDEYHEVNKHVQTIELDEEIATDFELEDLKKQRLHLKDELYGILRTVTGAS</sequence>